<gene>
    <name evidence="1" type="ORF">ACFSAH_10685</name>
</gene>
<dbReference type="Proteomes" id="UP001597118">
    <property type="component" value="Unassembled WGS sequence"/>
</dbReference>
<dbReference type="EMBL" id="JBHUDG010000015">
    <property type="protein sequence ID" value="MFD1630346.1"/>
    <property type="molecule type" value="Genomic_DNA"/>
</dbReference>
<organism evidence="1 2">
    <name type="scientific">Pseudopedobacter beijingensis</name>
    <dbReference type="NCBI Taxonomy" id="1207056"/>
    <lineage>
        <taxon>Bacteria</taxon>
        <taxon>Pseudomonadati</taxon>
        <taxon>Bacteroidota</taxon>
        <taxon>Sphingobacteriia</taxon>
        <taxon>Sphingobacteriales</taxon>
        <taxon>Sphingobacteriaceae</taxon>
        <taxon>Pseudopedobacter</taxon>
    </lineage>
</organism>
<proteinExistence type="predicted"/>
<dbReference type="RefSeq" id="WP_379662721.1">
    <property type="nucleotide sequence ID" value="NZ_JBHUDG010000015.1"/>
</dbReference>
<sequence length="161" mass="18019">MRIHLILFWMLLTTFAVSCKKEKQQSGYMNASVNGKTYKSIQVNAYFPASSNKGILSLKSSADGERTISLIINNYKGTGTYYFKSGDIIGQRALCTYSYTNDNRASIVHTTEDANDNGYITVTKEEGSIVEGTFQFKALYSPHPDKKEYVKVTSGSFSMHF</sequence>
<evidence type="ECO:0000313" key="2">
    <source>
        <dbReference type="Proteomes" id="UP001597118"/>
    </source>
</evidence>
<evidence type="ECO:0000313" key="1">
    <source>
        <dbReference type="EMBL" id="MFD1630346.1"/>
    </source>
</evidence>
<protein>
    <submittedName>
        <fullName evidence="1">DUF6252 family protein</fullName>
    </submittedName>
</protein>
<accession>A0ABW4IC66</accession>
<reference evidence="2" key="1">
    <citation type="journal article" date="2019" name="Int. J. Syst. Evol. Microbiol.">
        <title>The Global Catalogue of Microorganisms (GCM) 10K type strain sequencing project: providing services to taxonomists for standard genome sequencing and annotation.</title>
        <authorList>
            <consortium name="The Broad Institute Genomics Platform"/>
            <consortium name="The Broad Institute Genome Sequencing Center for Infectious Disease"/>
            <person name="Wu L."/>
            <person name="Ma J."/>
        </authorList>
    </citation>
    <scope>NUCLEOTIDE SEQUENCE [LARGE SCALE GENOMIC DNA]</scope>
    <source>
        <strain evidence="2">CCUG 53762</strain>
    </source>
</reference>
<keyword evidence="2" id="KW-1185">Reference proteome</keyword>
<dbReference type="Pfam" id="PF19765">
    <property type="entry name" value="DUF6252"/>
    <property type="match status" value="1"/>
</dbReference>
<dbReference type="InterPro" id="IPR046219">
    <property type="entry name" value="DUF6252"/>
</dbReference>
<name>A0ABW4IC66_9SPHI</name>
<comment type="caution">
    <text evidence="1">The sequence shown here is derived from an EMBL/GenBank/DDBJ whole genome shotgun (WGS) entry which is preliminary data.</text>
</comment>
<dbReference type="PROSITE" id="PS51257">
    <property type="entry name" value="PROKAR_LIPOPROTEIN"/>
    <property type="match status" value="1"/>
</dbReference>